<dbReference type="OrthoDB" id="5411773at2759"/>
<accession>L8X8S7</accession>
<name>L8X8S7_THACA</name>
<feature type="region of interest" description="Disordered" evidence="1">
    <location>
        <begin position="37"/>
        <end position="73"/>
    </location>
</feature>
<dbReference type="AlphaFoldDB" id="L8X8S7"/>
<dbReference type="Proteomes" id="UP000011668">
    <property type="component" value="Unassembled WGS sequence"/>
</dbReference>
<feature type="compositionally biased region" description="Acidic residues" evidence="1">
    <location>
        <begin position="54"/>
        <end position="69"/>
    </location>
</feature>
<gene>
    <name evidence="2" type="ORF">AG1IA_00468</name>
</gene>
<reference evidence="2 3" key="1">
    <citation type="journal article" date="2013" name="Nat. Commun.">
        <title>The evolution and pathogenic mechanisms of the rice sheath blight pathogen.</title>
        <authorList>
            <person name="Zheng A."/>
            <person name="Lin R."/>
            <person name="Xu L."/>
            <person name="Qin P."/>
            <person name="Tang C."/>
            <person name="Ai P."/>
            <person name="Zhang D."/>
            <person name="Liu Y."/>
            <person name="Sun Z."/>
            <person name="Feng H."/>
            <person name="Wang Y."/>
            <person name="Chen Y."/>
            <person name="Liang X."/>
            <person name="Fu R."/>
            <person name="Li Q."/>
            <person name="Zhang J."/>
            <person name="Yu X."/>
            <person name="Xie Z."/>
            <person name="Ding L."/>
            <person name="Guan P."/>
            <person name="Tang J."/>
            <person name="Liang Y."/>
            <person name="Wang S."/>
            <person name="Deng Q."/>
            <person name="Li S."/>
            <person name="Zhu J."/>
            <person name="Wang L."/>
            <person name="Liu H."/>
            <person name="Li P."/>
        </authorList>
    </citation>
    <scope>NUCLEOTIDE SEQUENCE [LARGE SCALE GENOMIC DNA]</scope>
    <source>
        <strain evidence="3">AG-1 IA</strain>
    </source>
</reference>
<comment type="caution">
    <text evidence="2">The sequence shown here is derived from an EMBL/GenBank/DDBJ whole genome shotgun (WGS) entry which is preliminary data.</text>
</comment>
<keyword evidence="3" id="KW-1185">Reference proteome</keyword>
<dbReference type="EMBL" id="AFRT01000068">
    <property type="protein sequence ID" value="ELU45497.1"/>
    <property type="molecule type" value="Genomic_DNA"/>
</dbReference>
<evidence type="ECO:0000256" key="1">
    <source>
        <dbReference type="SAM" id="MobiDB-lite"/>
    </source>
</evidence>
<organism evidence="2 3">
    <name type="scientific">Thanatephorus cucumeris (strain AG1-IA)</name>
    <name type="common">Rice sheath blight fungus</name>
    <name type="synonym">Rhizoctonia solani</name>
    <dbReference type="NCBI Taxonomy" id="983506"/>
    <lineage>
        <taxon>Eukaryota</taxon>
        <taxon>Fungi</taxon>
        <taxon>Dikarya</taxon>
        <taxon>Basidiomycota</taxon>
        <taxon>Agaricomycotina</taxon>
        <taxon>Agaricomycetes</taxon>
        <taxon>Cantharellales</taxon>
        <taxon>Ceratobasidiaceae</taxon>
        <taxon>Rhizoctonia</taxon>
        <taxon>Rhizoctonia solani AG-1</taxon>
    </lineage>
</organism>
<evidence type="ECO:0000313" key="2">
    <source>
        <dbReference type="EMBL" id="ELU45497.1"/>
    </source>
</evidence>
<protein>
    <submittedName>
        <fullName evidence="2">Uncharacterized protein</fullName>
    </submittedName>
</protein>
<sequence>MPLMIFVVKGRRTTTGGASTPIASSPSSTVVIAGVVPATRRMRPHSARRRPDAESDEDVLDEQGDEAEGGEPGATDDALYCFCNEKSYDDWLRQWKLCHPMVPHGLRRSQTTCATRHEVVLFEMQRESRRFGCSGCWYLAAGCIQQACAQKGKTCVSIAVSR</sequence>
<evidence type="ECO:0000313" key="3">
    <source>
        <dbReference type="Proteomes" id="UP000011668"/>
    </source>
</evidence>
<dbReference type="HOGENOM" id="CLU_1636554_0_0_1"/>
<proteinExistence type="predicted"/>